<feature type="coiled-coil region" evidence="2">
    <location>
        <begin position="159"/>
        <end position="186"/>
    </location>
</feature>
<accession>A0A6N9HPW7</accession>
<proteinExistence type="inferred from homology"/>
<feature type="coiled-coil region" evidence="2">
    <location>
        <begin position="232"/>
        <end position="287"/>
    </location>
</feature>
<comment type="caution">
    <text evidence="3">The sequence shown here is derived from an EMBL/GenBank/DDBJ whole genome shotgun (WGS) entry which is preliminary data.</text>
</comment>
<protein>
    <submittedName>
        <fullName evidence="3">DUF2325 domain-containing protein</fullName>
    </submittedName>
</protein>
<evidence type="ECO:0000313" key="3">
    <source>
        <dbReference type="EMBL" id="MYN05456.1"/>
    </source>
</evidence>
<dbReference type="Proteomes" id="UP000448575">
    <property type="component" value="Unassembled WGS sequence"/>
</dbReference>
<dbReference type="EMBL" id="WWCJ01000030">
    <property type="protein sequence ID" value="MYN05456.1"/>
    <property type="molecule type" value="Genomic_DNA"/>
</dbReference>
<evidence type="ECO:0000256" key="1">
    <source>
        <dbReference type="ARBA" id="ARBA00007189"/>
    </source>
</evidence>
<dbReference type="Pfam" id="PF10087">
    <property type="entry name" value="DUF2325"/>
    <property type="match status" value="1"/>
</dbReference>
<name>A0A6N9HPW7_9BURK</name>
<sequence>MCDKHQAAPSPAAEPARRRRIWDLPHTCHCPLVGVGLPLGVLRKIVTKAVGGKVLADDYEVHVGAVSECGHRNKLSEAVQKELERRYAVVIQRFRSARDAAALETLWVAAVASGDVPGPFWAGLSHPHCTLELQERMCRDLHMIQHQAGAATRADISRLHELEQANAAQERELARLQQRSTAWQVERHAEQEQHASALMLLRAQLVGRDSVIASQRQQLEELHATIPGLATRERLARQLADTEQRVHELRAEAAAARQARLEAVEARAALERQLAEARSALAAAEARAATQPSLATQAAAIAATGGPAVLAGTTAQRITLHGLLAERVLCVGGRAGSVAGYRAVIEETGAEFLHHDGGLEDNVARLESSMAAADLVICQTACISHSAYWRVKDFCKRHQKRCIFVDNPSVTTLQREIRAQV</sequence>
<dbReference type="RefSeq" id="WP_161028400.1">
    <property type="nucleotide sequence ID" value="NZ_WWCJ01000030.1"/>
</dbReference>
<comment type="similarity">
    <text evidence="1">Belongs to the UPF0751 family.</text>
</comment>
<evidence type="ECO:0000313" key="4">
    <source>
        <dbReference type="Proteomes" id="UP000448575"/>
    </source>
</evidence>
<dbReference type="InterPro" id="IPR016772">
    <property type="entry name" value="UCP020408"/>
</dbReference>
<evidence type="ECO:0000256" key="2">
    <source>
        <dbReference type="SAM" id="Coils"/>
    </source>
</evidence>
<dbReference type="AlphaFoldDB" id="A0A6N9HPW7"/>
<reference evidence="3 4" key="1">
    <citation type="submission" date="2019-12" db="EMBL/GenBank/DDBJ databases">
        <title>Novel species isolated from a subtropical stream in China.</title>
        <authorList>
            <person name="Lu H."/>
        </authorList>
    </citation>
    <scope>NUCLEOTIDE SEQUENCE [LARGE SCALE GENOMIC DNA]</scope>
    <source>
        <strain evidence="3 4">DS3</strain>
    </source>
</reference>
<keyword evidence="2" id="KW-0175">Coiled coil</keyword>
<organism evidence="3 4">
    <name type="scientific">Pseudoduganella guangdongensis</name>
    <dbReference type="NCBI Taxonomy" id="2692179"/>
    <lineage>
        <taxon>Bacteria</taxon>
        <taxon>Pseudomonadati</taxon>
        <taxon>Pseudomonadota</taxon>
        <taxon>Betaproteobacteria</taxon>
        <taxon>Burkholderiales</taxon>
        <taxon>Oxalobacteraceae</taxon>
        <taxon>Telluria group</taxon>
        <taxon>Pseudoduganella</taxon>
    </lineage>
</organism>
<gene>
    <name evidence="3" type="ORF">GTP41_25505</name>
</gene>
<keyword evidence="4" id="KW-1185">Reference proteome</keyword>